<dbReference type="SUPFAM" id="SSF54184">
    <property type="entry name" value="Penicillin-binding protein 2x (pbp-2x), c-terminal domain"/>
    <property type="match status" value="1"/>
</dbReference>
<comment type="caution">
    <text evidence="3">The sequence shown here is derived from an EMBL/GenBank/DDBJ whole genome shotgun (WGS) entry which is preliminary data.</text>
</comment>
<reference evidence="3" key="1">
    <citation type="submission" date="2022-01" db="EMBL/GenBank/DDBJ databases">
        <title>Draft genome sequence of Sabulilitoribacter arenilitoris KCTC 52401.</title>
        <authorList>
            <person name="Oh J.-S."/>
        </authorList>
    </citation>
    <scope>NUCLEOTIDE SEQUENCE</scope>
    <source>
        <strain evidence="3">HMF6543</strain>
    </source>
</reference>
<dbReference type="SMART" id="SM00740">
    <property type="entry name" value="PASTA"/>
    <property type="match status" value="2"/>
</dbReference>
<keyword evidence="1" id="KW-0472">Membrane</keyword>
<sequence length="188" mass="21129">MSIIKFLVSKTFLKQILLVIVALVVFCFLMLQWLKSSTNHGNFETVPDLTGKSISVAKIELEENDLVMQIQDSANFNPNYPKFSVIEQDPPAGAKVKENRKIYITLNPSGYRKVRVPNLLESTLRQAKPTLEALEFKLGKLTYVDNIGKDIVLKMQHKGKIIQAGDMLSKTEKIDLVLGNGRRPSAKN</sequence>
<proteinExistence type="predicted"/>
<protein>
    <submittedName>
        <fullName evidence="3">PASTA domain-containing protein</fullName>
    </submittedName>
</protein>
<dbReference type="Pfam" id="PF03793">
    <property type="entry name" value="PASTA"/>
    <property type="match status" value="1"/>
</dbReference>
<keyword evidence="1" id="KW-1133">Transmembrane helix</keyword>
<name>A0AAE3JLY6_9FLAO</name>
<keyword evidence="4" id="KW-1185">Reference proteome</keyword>
<feature type="transmembrane region" description="Helical" evidence="1">
    <location>
        <begin position="12"/>
        <end position="34"/>
    </location>
</feature>
<dbReference type="EMBL" id="JAKKDU010000002">
    <property type="protein sequence ID" value="MCF7567231.1"/>
    <property type="molecule type" value="Genomic_DNA"/>
</dbReference>
<evidence type="ECO:0000259" key="2">
    <source>
        <dbReference type="PROSITE" id="PS51178"/>
    </source>
</evidence>
<dbReference type="PROSITE" id="PS51178">
    <property type="entry name" value="PASTA"/>
    <property type="match status" value="1"/>
</dbReference>
<dbReference type="RefSeq" id="WP_237238592.1">
    <property type="nucleotide sequence ID" value="NZ_JAKKDU010000002.1"/>
</dbReference>
<accession>A0AAE3JLY6</accession>
<evidence type="ECO:0000313" key="3">
    <source>
        <dbReference type="EMBL" id="MCF7567231.1"/>
    </source>
</evidence>
<dbReference type="Gene3D" id="3.30.10.20">
    <property type="match status" value="2"/>
</dbReference>
<dbReference type="AlphaFoldDB" id="A0AAE3JLY6"/>
<keyword evidence="1" id="KW-0812">Transmembrane</keyword>
<feature type="domain" description="PASTA" evidence="2">
    <location>
        <begin position="42"/>
        <end position="108"/>
    </location>
</feature>
<dbReference type="CDD" id="cd06577">
    <property type="entry name" value="PASTA_pknB"/>
    <property type="match status" value="2"/>
</dbReference>
<dbReference type="InterPro" id="IPR005543">
    <property type="entry name" value="PASTA_dom"/>
</dbReference>
<dbReference type="Proteomes" id="UP001199795">
    <property type="component" value="Unassembled WGS sequence"/>
</dbReference>
<evidence type="ECO:0000313" key="4">
    <source>
        <dbReference type="Proteomes" id="UP001199795"/>
    </source>
</evidence>
<evidence type="ECO:0000256" key="1">
    <source>
        <dbReference type="SAM" id="Phobius"/>
    </source>
</evidence>
<gene>
    <name evidence="3" type="ORF">L3X37_02475</name>
</gene>
<organism evidence="3 4">
    <name type="scientific">Wocania arenilitoris</name>
    <dbReference type="NCBI Taxonomy" id="2044858"/>
    <lineage>
        <taxon>Bacteria</taxon>
        <taxon>Pseudomonadati</taxon>
        <taxon>Bacteroidota</taxon>
        <taxon>Flavobacteriia</taxon>
        <taxon>Flavobacteriales</taxon>
        <taxon>Flavobacteriaceae</taxon>
        <taxon>Wocania</taxon>
    </lineage>
</organism>